<proteinExistence type="predicted"/>
<accession>A0A0A9F180</accession>
<feature type="transmembrane region" description="Helical" evidence="1">
    <location>
        <begin position="20"/>
        <end position="47"/>
    </location>
</feature>
<evidence type="ECO:0000313" key="2">
    <source>
        <dbReference type="EMBL" id="JAE06785.1"/>
    </source>
</evidence>
<keyword evidence="1" id="KW-1133">Transmembrane helix</keyword>
<reference evidence="2" key="1">
    <citation type="submission" date="2014-09" db="EMBL/GenBank/DDBJ databases">
        <authorList>
            <person name="Magalhaes I.L.F."/>
            <person name="Oliveira U."/>
            <person name="Santos F.R."/>
            <person name="Vidigal T.H.D.A."/>
            <person name="Brescovit A.D."/>
            <person name="Santos A.J."/>
        </authorList>
    </citation>
    <scope>NUCLEOTIDE SEQUENCE</scope>
    <source>
        <tissue evidence="2">Shoot tissue taken approximately 20 cm above the soil surface</tissue>
    </source>
</reference>
<keyword evidence="1" id="KW-0472">Membrane</keyword>
<name>A0A0A9F180_ARUDO</name>
<organism evidence="2">
    <name type="scientific">Arundo donax</name>
    <name type="common">Giant reed</name>
    <name type="synonym">Donax arundinaceus</name>
    <dbReference type="NCBI Taxonomy" id="35708"/>
    <lineage>
        <taxon>Eukaryota</taxon>
        <taxon>Viridiplantae</taxon>
        <taxon>Streptophyta</taxon>
        <taxon>Embryophyta</taxon>
        <taxon>Tracheophyta</taxon>
        <taxon>Spermatophyta</taxon>
        <taxon>Magnoliopsida</taxon>
        <taxon>Liliopsida</taxon>
        <taxon>Poales</taxon>
        <taxon>Poaceae</taxon>
        <taxon>PACMAD clade</taxon>
        <taxon>Arundinoideae</taxon>
        <taxon>Arundineae</taxon>
        <taxon>Arundo</taxon>
    </lineage>
</organism>
<feature type="transmembrane region" description="Helical" evidence="1">
    <location>
        <begin position="110"/>
        <end position="130"/>
    </location>
</feature>
<evidence type="ECO:0000256" key="1">
    <source>
        <dbReference type="SAM" id="Phobius"/>
    </source>
</evidence>
<dbReference type="EMBL" id="GBRH01191111">
    <property type="protein sequence ID" value="JAE06785.1"/>
    <property type="molecule type" value="Transcribed_RNA"/>
</dbReference>
<keyword evidence="1" id="KW-0812">Transmembrane</keyword>
<sequence>MRPAASSSPLAMSKVNAWPLLALFVSIVCIMLDSLGSDLIALIRLAMVIDFYTTIQSGIKTSRKEDKCVAYSSLCHLFVMSDVLASFEFFCIATPRCQYILGRQNDCLPLPAILFLCWPFVWLGFLSCIIKTTAYY</sequence>
<reference evidence="2" key="2">
    <citation type="journal article" date="2015" name="Data Brief">
        <title>Shoot transcriptome of the giant reed, Arundo donax.</title>
        <authorList>
            <person name="Barrero R.A."/>
            <person name="Guerrero F.D."/>
            <person name="Moolhuijzen P."/>
            <person name="Goolsby J.A."/>
            <person name="Tidwell J."/>
            <person name="Bellgard S.E."/>
            <person name="Bellgard M.I."/>
        </authorList>
    </citation>
    <scope>NUCLEOTIDE SEQUENCE</scope>
    <source>
        <tissue evidence="2">Shoot tissue taken approximately 20 cm above the soil surface</tissue>
    </source>
</reference>
<protein>
    <submittedName>
        <fullName evidence="2">Uncharacterized protein</fullName>
    </submittedName>
</protein>
<feature type="transmembrane region" description="Helical" evidence="1">
    <location>
        <begin position="68"/>
        <end position="90"/>
    </location>
</feature>
<dbReference type="AlphaFoldDB" id="A0A0A9F180"/>